<keyword evidence="2" id="KW-1185">Reference proteome</keyword>
<dbReference type="AlphaFoldDB" id="A0A7V7RN55"/>
<evidence type="ECO:0000313" key="1">
    <source>
        <dbReference type="EMBL" id="KAB2333886.1"/>
    </source>
</evidence>
<reference evidence="1 2" key="1">
    <citation type="journal article" date="2014" name="Arch. Microbiol.">
        <title>Bacillus mesophilum sp. nov., strain IITR-54T, a novel 4-chlorobiphenyl dechlorinating bacterium.</title>
        <authorList>
            <person name="Manickam N."/>
            <person name="Singh N.K."/>
            <person name="Bajaj A."/>
            <person name="Kumar R.M."/>
            <person name="Kaur G."/>
            <person name="Kaur N."/>
            <person name="Bala M."/>
            <person name="Kumar A."/>
            <person name="Mayilraj S."/>
        </authorList>
    </citation>
    <scope>NUCLEOTIDE SEQUENCE [LARGE SCALE GENOMIC DNA]</scope>
    <source>
        <strain evidence="1 2">IITR-54</strain>
    </source>
</reference>
<dbReference type="Proteomes" id="UP000441354">
    <property type="component" value="Unassembled WGS sequence"/>
</dbReference>
<gene>
    <name evidence="1" type="ORF">F7732_07330</name>
</gene>
<comment type="caution">
    <text evidence="1">The sequence shown here is derived from an EMBL/GenBank/DDBJ whole genome shotgun (WGS) entry which is preliminary data.</text>
</comment>
<protein>
    <submittedName>
        <fullName evidence="1">DUF2624 domain-containing protein</fullName>
    </submittedName>
</protein>
<evidence type="ECO:0000313" key="2">
    <source>
        <dbReference type="Proteomes" id="UP000441354"/>
    </source>
</evidence>
<dbReference type="Pfam" id="PF11116">
    <property type="entry name" value="DUF2624"/>
    <property type="match status" value="1"/>
</dbReference>
<organism evidence="1 2">
    <name type="scientific">Bacillus mesophilum</name>
    <dbReference type="NCBI Taxonomy" id="1071718"/>
    <lineage>
        <taxon>Bacteria</taxon>
        <taxon>Bacillati</taxon>
        <taxon>Bacillota</taxon>
        <taxon>Bacilli</taxon>
        <taxon>Bacillales</taxon>
        <taxon>Bacillaceae</taxon>
        <taxon>Bacillus</taxon>
    </lineage>
</organism>
<sequence length="86" mass="9725">MTLKLFENIINHKLSNITGAELLKYANQFQISVAKADAEKIAQYLRGKKINIFNDTDRAKVIKEIAKIAGPDTAKQVNKLFLMFSK</sequence>
<accession>A0A7V7RN55</accession>
<proteinExistence type="predicted"/>
<dbReference type="InterPro" id="IPR020277">
    <property type="entry name" value="DUF2624"/>
</dbReference>
<name>A0A7V7RN55_9BACI</name>
<dbReference type="OrthoDB" id="2969575at2"/>
<dbReference type="EMBL" id="WBOT01000002">
    <property type="protein sequence ID" value="KAB2333886.1"/>
    <property type="molecule type" value="Genomic_DNA"/>
</dbReference>